<keyword evidence="2" id="KW-1185">Reference proteome</keyword>
<protein>
    <submittedName>
        <fullName evidence="1">MBOAT family protein</fullName>
    </submittedName>
</protein>
<accession>A0ACB5UGX2</accession>
<gene>
    <name evidence="1" type="ORF">AN2V17_14170</name>
</gene>
<dbReference type="Proteomes" id="UP001374599">
    <property type="component" value="Unassembled WGS sequence"/>
</dbReference>
<evidence type="ECO:0000313" key="2">
    <source>
        <dbReference type="Proteomes" id="UP001374599"/>
    </source>
</evidence>
<comment type="caution">
    <text evidence="1">The sequence shown here is derived from an EMBL/GenBank/DDBJ whole genome shotgun (WGS) entry which is preliminary data.</text>
</comment>
<proteinExistence type="predicted"/>
<dbReference type="EMBL" id="BTPU01000020">
    <property type="protein sequence ID" value="GMQ62186.1"/>
    <property type="molecule type" value="Genomic_DNA"/>
</dbReference>
<organism evidence="1 2">
    <name type="scientific">Vallitalea maricola</name>
    <dbReference type="NCBI Taxonomy" id="3074433"/>
    <lineage>
        <taxon>Bacteria</taxon>
        <taxon>Bacillati</taxon>
        <taxon>Bacillota</taxon>
        <taxon>Clostridia</taxon>
        <taxon>Lachnospirales</taxon>
        <taxon>Vallitaleaceae</taxon>
        <taxon>Vallitalea</taxon>
    </lineage>
</organism>
<evidence type="ECO:0000313" key="1">
    <source>
        <dbReference type="EMBL" id="GMQ62186.1"/>
    </source>
</evidence>
<name>A0ACB5UGX2_9FIRM</name>
<reference evidence="1" key="1">
    <citation type="submission" date="2023-09" db="EMBL/GenBank/DDBJ databases">
        <title>Vallitalea sediminicola and Vallitalea maricola sp. nov., anaerobic bacteria isolated from marine sediment.</title>
        <authorList>
            <person name="Hirano S."/>
            <person name="Maeda A."/>
            <person name="Terahara T."/>
            <person name="Mori K."/>
            <person name="Hamada M."/>
            <person name="Matsumoto R."/>
            <person name="Kobayashi T."/>
        </authorList>
    </citation>
    <scope>NUCLEOTIDE SEQUENCE</scope>
    <source>
        <strain evidence="1">AN17-2</strain>
    </source>
</reference>
<sequence>MPYLILILLLIFTFVTTIIYAVCPYKQRYIILLASSLIFYGIFCGFGIIFLIVTILISYSAAIIMDRIPLKHSLEGLPKKERKQLRAIIKKKKRFVLAIYVIINIGILLTLKYFNFFASSSIGLLGWLGINVSAPVIKIALPLGISYYTLQSISYVVDVLRGKYQSEKNIFKIALFISFFPQMHEGPFGRYDALMPQMTSGEQIKINNLYNGIAQMFWGMFKIFMVANRAAIISDAVFKNYESYGGFTVIIGVIAYTIQLYAEFSGYIDLAAGVAKIFGIGLAKNFDMPFLALNVGDFWRRWHISLGGWFRDYIFYPISTSRALMNLVKNLPAFLANLLTITIPLFFVWFLTGLWHGASSKYIVYGLYYFVLMIIFNVISPLVNRVLSKKNITSENRFIKGLRLTKTLILVGIGMLMFRAENLLVFRQMLGSVFSRGSEFQLFSAIEPNDFIIFILSFIVILLSVIMKLKDIDIESRFEALSSYKKYWICFCVFCIIVIFGAYGLGYIPPDPIYGGF</sequence>